<proteinExistence type="predicted"/>
<organism evidence="1 2">
    <name type="scientific">Linum trigynum</name>
    <dbReference type="NCBI Taxonomy" id="586398"/>
    <lineage>
        <taxon>Eukaryota</taxon>
        <taxon>Viridiplantae</taxon>
        <taxon>Streptophyta</taxon>
        <taxon>Embryophyta</taxon>
        <taxon>Tracheophyta</taxon>
        <taxon>Spermatophyta</taxon>
        <taxon>Magnoliopsida</taxon>
        <taxon>eudicotyledons</taxon>
        <taxon>Gunneridae</taxon>
        <taxon>Pentapetalae</taxon>
        <taxon>rosids</taxon>
        <taxon>fabids</taxon>
        <taxon>Malpighiales</taxon>
        <taxon>Linaceae</taxon>
        <taxon>Linum</taxon>
    </lineage>
</organism>
<gene>
    <name evidence="1" type="ORF">LTRI10_LOCUS41430</name>
</gene>
<reference evidence="1 2" key="1">
    <citation type="submission" date="2024-04" db="EMBL/GenBank/DDBJ databases">
        <authorList>
            <person name="Fracassetti M."/>
        </authorList>
    </citation>
    <scope>NUCLEOTIDE SEQUENCE [LARGE SCALE GENOMIC DNA]</scope>
</reference>
<evidence type="ECO:0000313" key="2">
    <source>
        <dbReference type="Proteomes" id="UP001497516"/>
    </source>
</evidence>
<dbReference type="EMBL" id="OZ034820">
    <property type="protein sequence ID" value="CAL1401369.1"/>
    <property type="molecule type" value="Genomic_DNA"/>
</dbReference>
<name>A0AAV2FSN3_9ROSI</name>
<accession>A0AAV2FSN3</accession>
<protein>
    <submittedName>
        <fullName evidence="1">Uncharacterized protein</fullName>
    </submittedName>
</protein>
<dbReference type="Proteomes" id="UP001497516">
    <property type="component" value="Chromosome 7"/>
</dbReference>
<evidence type="ECO:0000313" key="1">
    <source>
        <dbReference type="EMBL" id="CAL1401369.1"/>
    </source>
</evidence>
<keyword evidence="2" id="KW-1185">Reference proteome</keyword>
<sequence length="108" mass="12316">MLSAFIDIRSPPQNTTSMINGWPIGSSQSPNAGCNRVFVHAFFWRIWLERNSRIFHDDYASSLMVSFKIARLIADWLCAGNKVGRSIADAWMHIVKSRLLPRPDPIEN</sequence>
<dbReference type="AlphaFoldDB" id="A0AAV2FSN3"/>